<organism evidence="2 3">
    <name type="scientific">Reticulomyxa filosa</name>
    <dbReference type="NCBI Taxonomy" id="46433"/>
    <lineage>
        <taxon>Eukaryota</taxon>
        <taxon>Sar</taxon>
        <taxon>Rhizaria</taxon>
        <taxon>Retaria</taxon>
        <taxon>Foraminifera</taxon>
        <taxon>Monothalamids</taxon>
        <taxon>Reticulomyxidae</taxon>
        <taxon>Reticulomyxa</taxon>
    </lineage>
</organism>
<protein>
    <submittedName>
        <fullName evidence="2">Uncharacterized protein</fullName>
    </submittedName>
</protein>
<comment type="caution">
    <text evidence="2">The sequence shown here is derived from an EMBL/GenBank/DDBJ whole genome shotgun (WGS) entry which is preliminary data.</text>
</comment>
<feature type="signal peptide" evidence="1">
    <location>
        <begin position="1"/>
        <end position="23"/>
    </location>
</feature>
<evidence type="ECO:0000313" key="3">
    <source>
        <dbReference type="Proteomes" id="UP000023152"/>
    </source>
</evidence>
<keyword evidence="3" id="KW-1185">Reference proteome</keyword>
<reference evidence="2 3" key="1">
    <citation type="journal article" date="2013" name="Curr. Biol.">
        <title>The Genome of the Foraminiferan Reticulomyxa filosa.</title>
        <authorList>
            <person name="Glockner G."/>
            <person name="Hulsmann N."/>
            <person name="Schleicher M."/>
            <person name="Noegel A.A."/>
            <person name="Eichinger L."/>
            <person name="Gallinger C."/>
            <person name="Pawlowski J."/>
            <person name="Sierra R."/>
            <person name="Euteneuer U."/>
            <person name="Pillet L."/>
            <person name="Moustafa A."/>
            <person name="Platzer M."/>
            <person name="Groth M."/>
            <person name="Szafranski K."/>
            <person name="Schliwa M."/>
        </authorList>
    </citation>
    <scope>NUCLEOTIDE SEQUENCE [LARGE SCALE GENOMIC DNA]</scope>
</reference>
<evidence type="ECO:0000313" key="2">
    <source>
        <dbReference type="EMBL" id="ETN98351.1"/>
    </source>
</evidence>
<keyword evidence="1" id="KW-0732">Signal</keyword>
<dbReference type="AlphaFoldDB" id="X6LB47"/>
<accession>X6LB47</accession>
<name>X6LB47_RETFI</name>
<feature type="chain" id="PRO_5004973848" evidence="1">
    <location>
        <begin position="24"/>
        <end position="339"/>
    </location>
</feature>
<dbReference type="EMBL" id="ASPP01046936">
    <property type="protein sequence ID" value="ETN98351.1"/>
    <property type="molecule type" value="Genomic_DNA"/>
</dbReference>
<evidence type="ECO:0000256" key="1">
    <source>
        <dbReference type="SAM" id="SignalP"/>
    </source>
</evidence>
<sequence>MNSSFRSLLQSFFLLNGWQTVLAYSFLKIKIVPTAVISDPKNPLYIATWSDFTESGLILTEGGLFFYYSSDVATEFTLLPLIVIAAALNDEYRGYPLIRDIRIFLNSFMNPSPFAMEDMCCGLILLRLNALRIRESAKMNPSYVSLSEIFAEESNKYEIKFDLSDSIKKIDICQNFKTYCPHKKLERPGLYRFFNQKGFDVLLCLKQYCSAFCQNIFISFDITCNVSQSNKVCDFDICESRAGKSASNVDYIGSCNLRKNFEDFEQNKQKTKDEYNDKNEIEHDERKQELKKKDFIFVCLTPSKIKSQKHRDNLISFGSPEKMSEGFASFLMPLWHNNL</sequence>
<gene>
    <name evidence="2" type="ORF">RFI_39162</name>
</gene>
<dbReference type="Proteomes" id="UP000023152">
    <property type="component" value="Unassembled WGS sequence"/>
</dbReference>
<proteinExistence type="predicted"/>